<organism evidence="1 2">
    <name type="scientific">Trifolium medium</name>
    <dbReference type="NCBI Taxonomy" id="97028"/>
    <lineage>
        <taxon>Eukaryota</taxon>
        <taxon>Viridiplantae</taxon>
        <taxon>Streptophyta</taxon>
        <taxon>Embryophyta</taxon>
        <taxon>Tracheophyta</taxon>
        <taxon>Spermatophyta</taxon>
        <taxon>Magnoliopsida</taxon>
        <taxon>eudicotyledons</taxon>
        <taxon>Gunneridae</taxon>
        <taxon>Pentapetalae</taxon>
        <taxon>rosids</taxon>
        <taxon>fabids</taxon>
        <taxon>Fabales</taxon>
        <taxon>Fabaceae</taxon>
        <taxon>Papilionoideae</taxon>
        <taxon>50 kb inversion clade</taxon>
        <taxon>NPAAA clade</taxon>
        <taxon>Hologalegina</taxon>
        <taxon>IRL clade</taxon>
        <taxon>Trifolieae</taxon>
        <taxon>Trifolium</taxon>
    </lineage>
</organism>
<name>A0A392S6M2_9FABA</name>
<proteinExistence type="predicted"/>
<dbReference type="EMBL" id="LXQA010322619">
    <property type="protein sequence ID" value="MCI43834.1"/>
    <property type="molecule type" value="Genomic_DNA"/>
</dbReference>
<reference evidence="1 2" key="1">
    <citation type="journal article" date="2018" name="Front. Plant Sci.">
        <title>Red Clover (Trifolium pratense) and Zigzag Clover (T. medium) - A Picture of Genomic Similarities and Differences.</title>
        <authorList>
            <person name="Dluhosova J."/>
            <person name="Istvanek J."/>
            <person name="Nedelnik J."/>
            <person name="Repkova J."/>
        </authorList>
    </citation>
    <scope>NUCLEOTIDE SEQUENCE [LARGE SCALE GENOMIC DNA]</scope>
    <source>
        <strain evidence="2">cv. 10/8</strain>
        <tissue evidence="1">Leaf</tissue>
    </source>
</reference>
<sequence length="49" mass="5735">VSLYIDPSQPNGRVRLSWWNGHARPGRAEKIMARNDKYTALLDPRDTRR</sequence>
<feature type="non-terminal residue" evidence="1">
    <location>
        <position position="1"/>
    </location>
</feature>
<dbReference type="Proteomes" id="UP000265520">
    <property type="component" value="Unassembled WGS sequence"/>
</dbReference>
<accession>A0A392S6M2</accession>
<comment type="caution">
    <text evidence="1">The sequence shown here is derived from an EMBL/GenBank/DDBJ whole genome shotgun (WGS) entry which is preliminary data.</text>
</comment>
<dbReference type="AlphaFoldDB" id="A0A392S6M2"/>
<keyword evidence="2" id="KW-1185">Reference proteome</keyword>
<protein>
    <submittedName>
        <fullName evidence="1">Uncharacterized protein</fullName>
    </submittedName>
</protein>
<evidence type="ECO:0000313" key="2">
    <source>
        <dbReference type="Proteomes" id="UP000265520"/>
    </source>
</evidence>
<evidence type="ECO:0000313" key="1">
    <source>
        <dbReference type="EMBL" id="MCI43834.1"/>
    </source>
</evidence>